<dbReference type="InterPro" id="IPR051736">
    <property type="entry name" value="DnaJ-B11-like"/>
</dbReference>
<reference evidence="4 5" key="2">
    <citation type="submission" date="2018-11" db="EMBL/GenBank/DDBJ databases">
        <authorList>
            <consortium name="Pathogen Informatics"/>
        </authorList>
    </citation>
    <scope>NUCLEOTIDE SEQUENCE [LARGE SCALE GENOMIC DNA]</scope>
</reference>
<dbReference type="Pfam" id="PF01556">
    <property type="entry name" value="DnaJ_C"/>
    <property type="match status" value="2"/>
</dbReference>
<proteinExistence type="predicted"/>
<dbReference type="WBParaSite" id="GPUH_0001092501-mRNA-1">
    <property type="protein sequence ID" value="GPUH_0001092501-mRNA-1"/>
    <property type="gene ID" value="GPUH_0001092501"/>
</dbReference>
<evidence type="ECO:0000256" key="2">
    <source>
        <dbReference type="ARBA" id="ARBA00077014"/>
    </source>
</evidence>
<dbReference type="CDD" id="cd10747">
    <property type="entry name" value="DnaJ_C"/>
    <property type="match status" value="1"/>
</dbReference>
<dbReference type="EMBL" id="UYRT01078229">
    <property type="protein sequence ID" value="VDN18083.1"/>
    <property type="molecule type" value="Genomic_DNA"/>
</dbReference>
<evidence type="ECO:0000313" key="4">
    <source>
        <dbReference type="EMBL" id="VDN18083.1"/>
    </source>
</evidence>
<dbReference type="GO" id="GO:0005783">
    <property type="term" value="C:endoplasmic reticulum"/>
    <property type="evidence" value="ECO:0007669"/>
    <property type="project" value="TreeGrafter"/>
</dbReference>
<dbReference type="GO" id="GO:0051787">
    <property type="term" value="F:misfolded protein binding"/>
    <property type="evidence" value="ECO:0007669"/>
    <property type="project" value="TreeGrafter"/>
</dbReference>
<dbReference type="PANTHER" id="PTHR44298:SF1">
    <property type="entry name" value="DNAJ HOMOLOG SUBFAMILY B MEMBER 11"/>
    <property type="match status" value="1"/>
</dbReference>
<protein>
    <recommendedName>
        <fullName evidence="1">DnaJ homolog dnj-20</fullName>
    </recommendedName>
    <alternativeName>
        <fullName evidence="2">DnaJ domain protein 20</fullName>
    </alternativeName>
</protein>
<evidence type="ECO:0000256" key="1">
    <source>
        <dbReference type="ARBA" id="ARBA00069674"/>
    </source>
</evidence>
<dbReference type="Proteomes" id="UP000271098">
    <property type="component" value="Unassembled WGS sequence"/>
</dbReference>
<organism evidence="6">
    <name type="scientific">Gongylonema pulchrum</name>
    <dbReference type="NCBI Taxonomy" id="637853"/>
    <lineage>
        <taxon>Eukaryota</taxon>
        <taxon>Metazoa</taxon>
        <taxon>Ecdysozoa</taxon>
        <taxon>Nematoda</taxon>
        <taxon>Chromadorea</taxon>
        <taxon>Rhabditida</taxon>
        <taxon>Spirurina</taxon>
        <taxon>Spiruromorpha</taxon>
        <taxon>Spiruroidea</taxon>
        <taxon>Gongylonematidae</taxon>
        <taxon>Gongylonema</taxon>
    </lineage>
</organism>
<dbReference type="GO" id="GO:0051082">
    <property type="term" value="F:unfolded protein binding"/>
    <property type="evidence" value="ECO:0007669"/>
    <property type="project" value="InterPro"/>
</dbReference>
<dbReference type="GO" id="GO:0006457">
    <property type="term" value="P:protein folding"/>
    <property type="evidence" value="ECO:0007669"/>
    <property type="project" value="InterPro"/>
</dbReference>
<evidence type="ECO:0000313" key="5">
    <source>
        <dbReference type="Proteomes" id="UP000271098"/>
    </source>
</evidence>
<dbReference type="InterPro" id="IPR008971">
    <property type="entry name" value="HSP40/DnaJ_pept-bd"/>
</dbReference>
<dbReference type="Gene3D" id="2.60.260.20">
    <property type="entry name" value="Urease metallochaperone UreE, N-terminal domain"/>
    <property type="match status" value="3"/>
</dbReference>
<evidence type="ECO:0000313" key="6">
    <source>
        <dbReference type="WBParaSite" id="GPUH_0001092501-mRNA-1"/>
    </source>
</evidence>
<evidence type="ECO:0000259" key="3">
    <source>
        <dbReference type="Pfam" id="PF01556"/>
    </source>
</evidence>
<dbReference type="InterPro" id="IPR002939">
    <property type="entry name" value="DnaJ_C"/>
</dbReference>
<dbReference type="SUPFAM" id="SSF49493">
    <property type="entry name" value="HSP40/DnaJ peptide-binding domain"/>
    <property type="match status" value="3"/>
</dbReference>
<dbReference type="FunFam" id="2.60.260.20:FF:000013">
    <property type="entry name" value="DnaJ subfamily B member 11"/>
    <property type="match status" value="2"/>
</dbReference>
<gene>
    <name evidence="4" type="ORF">GPUH_LOCUS10912</name>
</gene>
<dbReference type="PANTHER" id="PTHR44298">
    <property type="entry name" value="DNAJ HOMOLOG SUBFAMILY B MEMBER 11"/>
    <property type="match status" value="1"/>
</dbReference>
<accession>A0A183DQC1</accession>
<dbReference type="OrthoDB" id="550424at2759"/>
<feature type="domain" description="Chaperone DnaJ C-terminal" evidence="3">
    <location>
        <begin position="232"/>
        <end position="314"/>
    </location>
</feature>
<dbReference type="AlphaFoldDB" id="A0A183DQC1"/>
<name>A0A183DQC1_9BILA</name>
<sequence length="343" mass="39249">MDLWVSLEEAYSGNFVEVTRLKSLYKQTAGTRKCNCRHEMRTEQLGAGRFQMFQMKVCDDCPNVMLVHESRTLEVEIEAGVDDGQTQTFSGEGEPHIEGEPGDLKFVFRIEKHPVFERRGLDLYTNLTISLQDALNGFKTEITHLDGHKVEIVREKITWPGARIRKKDEGMPAMENNNKKGILYVTVDVEFPRGELTAEQKETIKSLLKQNSVLPKVSLLLTKKTRFLPTWIEKHPIFERRGLDLYTNLTISLQDALNGFKTEITHLDGHKVEIVREKITWPGARIRKKDEGMPAMENNNKKGILYVTVDVEFPRGELTAEQKETIKSLLKQDSVLPKVSLLL</sequence>
<reference evidence="6" key="1">
    <citation type="submission" date="2016-06" db="UniProtKB">
        <authorList>
            <consortium name="WormBaseParasite"/>
        </authorList>
    </citation>
    <scope>IDENTIFICATION</scope>
</reference>
<feature type="domain" description="Chaperone DnaJ C-terminal" evidence="3">
    <location>
        <begin position="1"/>
        <end position="192"/>
    </location>
</feature>
<keyword evidence="5" id="KW-1185">Reference proteome</keyword>